<evidence type="ECO:0000313" key="3">
    <source>
        <dbReference type="EMBL" id="GLB49778.1"/>
    </source>
</evidence>
<sequence length="541" mass="62293">MIQKVIAGVLILVGISANAQLLQEKEKYTKADTLRGSLRKERNFDVLHYTLDVKVEPEKKYISGSNIIGFVPNEELTDIQIDLYANMNVDSIIFDGKPLKYTREFDAVFIHFPQPLEKEVTSIQFYYSGNPTIAKHAPWDGGFVFTKSESGLPWIATACQGAGASLWWPNKDHQSDEPNNGMDIFVTVPNTLMDVSNGRLMGSVPVDEEYTKWHWAVTNPINNYDVALNIGDYTHFGENYKGLDMDFYVLKENLEKAKVHFEEVKPMMDCFQEKFGTYPFKEDSYKLVETPHLGMEHQSAVAYGNKYLKGYLGNDLSRTGVGLLWDFIIIHETGHEWYGNSITAKDIADMWIHEGFTTYSEAVYIECRWGYEKAQTYLNGMKLSIQNDRPVIGDYGVNKEGSGDMYNKGAMLVNTLRHIINDDEKWWKILKDYTLHFKHQTVTTEQVVSYFEEASGLTLKPVFDQYLRYTTIPVLQLKQDGKHVMYRWETAVPNFSMPFKITNNGKTEMLQATNDWKKLKKSKLKNIKVDTDHFYIKTQIL</sequence>
<dbReference type="Gene3D" id="1.10.390.10">
    <property type="entry name" value="Neutral Protease Domain 2"/>
    <property type="match status" value="1"/>
</dbReference>
<dbReference type="InterPro" id="IPR045357">
    <property type="entry name" value="Aminopeptidase_N-like_N"/>
</dbReference>
<dbReference type="PANTHER" id="PTHR45726:SF3">
    <property type="entry name" value="LEUKOTRIENE A-4 HYDROLASE"/>
    <property type="match status" value="1"/>
</dbReference>
<dbReference type="Pfam" id="PF01433">
    <property type="entry name" value="Peptidase_M1"/>
    <property type="match status" value="1"/>
</dbReference>
<dbReference type="PANTHER" id="PTHR45726">
    <property type="entry name" value="LEUKOTRIENE A-4 HYDROLASE"/>
    <property type="match status" value="1"/>
</dbReference>
<dbReference type="InterPro" id="IPR034015">
    <property type="entry name" value="M1_LTA4H"/>
</dbReference>
<dbReference type="InterPro" id="IPR027268">
    <property type="entry name" value="Peptidase_M4/M1_CTD_sf"/>
</dbReference>
<gene>
    <name evidence="3" type="ORF">Y10_21460</name>
</gene>
<dbReference type="CDD" id="cd09603">
    <property type="entry name" value="M1_APN_like"/>
    <property type="match status" value="1"/>
</dbReference>
<feature type="domain" description="Aminopeptidase N-like N-terminal" evidence="2">
    <location>
        <begin position="47"/>
        <end position="224"/>
    </location>
</feature>
<reference evidence="3" key="1">
    <citation type="submission" date="2022-07" db="EMBL/GenBank/DDBJ databases">
        <title>Taxonomy of Novel Oxalotrophic and Methylotrophic Bacteria.</title>
        <authorList>
            <person name="Sahin N."/>
            <person name="Tani A."/>
        </authorList>
    </citation>
    <scope>NUCLEOTIDE SEQUENCE</scope>
    <source>
        <strain evidence="3">Y10</strain>
    </source>
</reference>
<dbReference type="Gene3D" id="2.60.40.1730">
    <property type="entry name" value="tricorn interacting facor f3 domain"/>
    <property type="match status" value="1"/>
</dbReference>
<dbReference type="Pfam" id="PF17900">
    <property type="entry name" value="Peptidase_M1_N"/>
    <property type="match status" value="1"/>
</dbReference>
<feature type="domain" description="Peptidase M1 membrane alanine aminopeptidase" evidence="1">
    <location>
        <begin position="261"/>
        <end position="466"/>
    </location>
</feature>
<dbReference type="InterPro" id="IPR042097">
    <property type="entry name" value="Aminopeptidase_N-like_N_sf"/>
</dbReference>
<comment type="caution">
    <text evidence="3">The sequence shown here is derived from an EMBL/GenBank/DDBJ whole genome shotgun (WGS) entry which is preliminary data.</text>
</comment>
<evidence type="ECO:0000259" key="1">
    <source>
        <dbReference type="Pfam" id="PF01433"/>
    </source>
</evidence>
<organism evidence="3 4">
    <name type="scientific">Neptunitalea lumnitzerae</name>
    <dbReference type="NCBI Taxonomy" id="2965509"/>
    <lineage>
        <taxon>Bacteria</taxon>
        <taxon>Pseudomonadati</taxon>
        <taxon>Bacteroidota</taxon>
        <taxon>Flavobacteriia</taxon>
        <taxon>Flavobacteriales</taxon>
        <taxon>Flavobacteriaceae</taxon>
        <taxon>Neptunitalea</taxon>
    </lineage>
</organism>
<accession>A0ABQ5MK39</accession>
<evidence type="ECO:0000259" key="2">
    <source>
        <dbReference type="Pfam" id="PF17900"/>
    </source>
</evidence>
<dbReference type="EMBL" id="BRVO01000002">
    <property type="protein sequence ID" value="GLB49778.1"/>
    <property type="molecule type" value="Genomic_DNA"/>
</dbReference>
<dbReference type="SUPFAM" id="SSF63737">
    <property type="entry name" value="Leukotriene A4 hydrolase N-terminal domain"/>
    <property type="match status" value="1"/>
</dbReference>
<protein>
    <submittedName>
        <fullName evidence="3">Peptidase M1</fullName>
    </submittedName>
</protein>
<keyword evidence="4" id="KW-1185">Reference proteome</keyword>
<name>A0ABQ5MK39_9FLAO</name>
<dbReference type="SUPFAM" id="SSF55486">
    <property type="entry name" value="Metalloproteases ('zincins'), catalytic domain"/>
    <property type="match status" value="1"/>
</dbReference>
<dbReference type="Proteomes" id="UP001143543">
    <property type="component" value="Unassembled WGS sequence"/>
</dbReference>
<dbReference type="InterPro" id="IPR014782">
    <property type="entry name" value="Peptidase_M1_dom"/>
</dbReference>
<evidence type="ECO:0000313" key="4">
    <source>
        <dbReference type="Proteomes" id="UP001143543"/>
    </source>
</evidence>
<dbReference type="RefSeq" id="WP_281765402.1">
    <property type="nucleotide sequence ID" value="NZ_BRVO01000002.1"/>
</dbReference>
<proteinExistence type="predicted"/>